<dbReference type="AlphaFoldDB" id="A0A0D2DLS1"/>
<dbReference type="EMBL" id="KN846962">
    <property type="protein sequence ID" value="KIW63337.1"/>
    <property type="molecule type" value="Genomic_DNA"/>
</dbReference>
<accession>A0A0D2DLS1</accession>
<protein>
    <recommendedName>
        <fullName evidence="5">Lysine-specific metallo-endopeptidase domain-containing protein</fullName>
    </recommendedName>
</protein>
<feature type="signal peptide" evidence="2">
    <location>
        <begin position="1"/>
        <end position="28"/>
    </location>
</feature>
<name>A0A0D2DLS1_9EURO</name>
<feature type="region of interest" description="Disordered" evidence="1">
    <location>
        <begin position="334"/>
        <end position="364"/>
    </location>
</feature>
<dbReference type="HOGENOM" id="CLU_052681_0_0_1"/>
<dbReference type="Proteomes" id="UP000054266">
    <property type="component" value="Unassembled WGS sequence"/>
</dbReference>
<gene>
    <name evidence="3" type="ORF">PV04_10191</name>
</gene>
<proteinExistence type="predicted"/>
<evidence type="ECO:0000256" key="1">
    <source>
        <dbReference type="SAM" id="MobiDB-lite"/>
    </source>
</evidence>
<evidence type="ECO:0000313" key="4">
    <source>
        <dbReference type="Proteomes" id="UP000054266"/>
    </source>
</evidence>
<evidence type="ECO:0000313" key="3">
    <source>
        <dbReference type="EMBL" id="KIW63337.1"/>
    </source>
</evidence>
<dbReference type="Gene3D" id="3.40.390.10">
    <property type="entry name" value="Collagenase (Catalytic Domain)"/>
    <property type="match status" value="1"/>
</dbReference>
<feature type="chain" id="PRO_5002240533" description="Lysine-specific metallo-endopeptidase domain-containing protein" evidence="2">
    <location>
        <begin position="29"/>
        <end position="384"/>
    </location>
</feature>
<keyword evidence="4" id="KW-1185">Reference proteome</keyword>
<reference evidence="3 4" key="1">
    <citation type="submission" date="2015-01" db="EMBL/GenBank/DDBJ databases">
        <title>The Genome Sequence of Capronia semiimmersa CBS27337.</title>
        <authorList>
            <consortium name="The Broad Institute Genomics Platform"/>
            <person name="Cuomo C."/>
            <person name="de Hoog S."/>
            <person name="Gorbushina A."/>
            <person name="Stielow B."/>
            <person name="Teixiera M."/>
            <person name="Abouelleil A."/>
            <person name="Chapman S.B."/>
            <person name="Priest M."/>
            <person name="Young S.K."/>
            <person name="Wortman J."/>
            <person name="Nusbaum C."/>
            <person name="Birren B."/>
        </authorList>
    </citation>
    <scope>NUCLEOTIDE SEQUENCE [LARGE SCALE GENOMIC DNA]</scope>
    <source>
        <strain evidence="3 4">CBS 27337</strain>
    </source>
</reference>
<sequence>MAFFKAVKDKMAPAFFLLLLLNVGLVVGAHPAFRLPWKKTDWKYQAFAGLMRQGFQDAITLARVVVLSGTDCDPPQDFEFVQALFGKIANIDPPKNPNPADTIALLPTFDMESSLSSFWSNLMITFGDYPRMPADLRTPTSSKCVGIIPNGYLYYDAKAPRPDNWDFQGACYMTLCPQAEVFNFRLDLAGTENPPDWARDDKGNPQPGWGCSGLGDTDSGYMKVIGSTVLHEMFHCLDIFAGVANYDKFIYDGRHYGFNDQIHKIIDYPTEDRAYGPWRAANLNQQPPDPDTGMSQSIQNADNYVWYALSKYWSWKCGRPFGPANADIDQTFNARRGTVPAPDPPTRRGGNPPSAAQMEKERRSVTGNFTSVADILLDMGFEWA</sequence>
<organism evidence="3 4">
    <name type="scientific">Phialophora macrospora</name>
    <dbReference type="NCBI Taxonomy" id="1851006"/>
    <lineage>
        <taxon>Eukaryota</taxon>
        <taxon>Fungi</taxon>
        <taxon>Dikarya</taxon>
        <taxon>Ascomycota</taxon>
        <taxon>Pezizomycotina</taxon>
        <taxon>Eurotiomycetes</taxon>
        <taxon>Chaetothyriomycetidae</taxon>
        <taxon>Chaetothyriales</taxon>
        <taxon>Herpotrichiellaceae</taxon>
        <taxon>Phialophora</taxon>
    </lineage>
</organism>
<dbReference type="GO" id="GO:0008237">
    <property type="term" value="F:metallopeptidase activity"/>
    <property type="evidence" value="ECO:0007669"/>
    <property type="project" value="InterPro"/>
</dbReference>
<evidence type="ECO:0008006" key="5">
    <source>
        <dbReference type="Google" id="ProtNLM"/>
    </source>
</evidence>
<dbReference type="InterPro" id="IPR024079">
    <property type="entry name" value="MetalloPept_cat_dom_sf"/>
</dbReference>
<evidence type="ECO:0000256" key="2">
    <source>
        <dbReference type="SAM" id="SignalP"/>
    </source>
</evidence>
<keyword evidence="2" id="KW-0732">Signal</keyword>